<dbReference type="Gene3D" id="3.40.50.2000">
    <property type="entry name" value="Glycogen Phosphorylase B"/>
    <property type="match status" value="1"/>
</dbReference>
<dbReference type="AlphaFoldDB" id="A0A231HEC7"/>
<dbReference type="Pfam" id="PF00534">
    <property type="entry name" value="Glycos_transf_1"/>
    <property type="match status" value="1"/>
</dbReference>
<evidence type="ECO:0000256" key="1">
    <source>
        <dbReference type="ARBA" id="ARBA00022679"/>
    </source>
</evidence>
<keyword evidence="1" id="KW-0808">Transferase</keyword>
<comment type="caution">
    <text evidence="3">The sequence shown here is derived from an EMBL/GenBank/DDBJ whole genome shotgun (WGS) entry which is preliminary data.</text>
</comment>
<dbReference type="Proteomes" id="UP000215506">
    <property type="component" value="Unassembled WGS sequence"/>
</dbReference>
<dbReference type="SUPFAM" id="SSF53756">
    <property type="entry name" value="UDP-Glycosyltransferase/glycogen phosphorylase"/>
    <property type="match status" value="1"/>
</dbReference>
<dbReference type="CDD" id="cd03801">
    <property type="entry name" value="GT4_PimA-like"/>
    <property type="match status" value="1"/>
</dbReference>
<dbReference type="EMBL" id="NGAF01000001">
    <property type="protein sequence ID" value="OXR47333.1"/>
    <property type="molecule type" value="Genomic_DNA"/>
</dbReference>
<dbReference type="PANTHER" id="PTHR12526">
    <property type="entry name" value="GLYCOSYLTRANSFERASE"/>
    <property type="match status" value="1"/>
</dbReference>
<gene>
    <name evidence="3" type="ORF">B7C42_00456</name>
</gene>
<feature type="domain" description="Glycosyl transferase family 1" evidence="2">
    <location>
        <begin position="211"/>
        <end position="308"/>
    </location>
</feature>
<evidence type="ECO:0000259" key="2">
    <source>
        <dbReference type="Pfam" id="PF00534"/>
    </source>
</evidence>
<protein>
    <recommendedName>
        <fullName evidence="2">Glycosyl transferase family 1 domain-containing protein</fullName>
    </recommendedName>
</protein>
<organism evidence="3 4">
    <name type="scientific">Nocardia cerradoensis</name>
    <dbReference type="NCBI Taxonomy" id="85688"/>
    <lineage>
        <taxon>Bacteria</taxon>
        <taxon>Bacillati</taxon>
        <taxon>Actinomycetota</taxon>
        <taxon>Actinomycetes</taxon>
        <taxon>Mycobacteriales</taxon>
        <taxon>Nocardiaceae</taxon>
        <taxon>Nocardia</taxon>
    </lineage>
</organism>
<proteinExistence type="predicted"/>
<evidence type="ECO:0000313" key="4">
    <source>
        <dbReference type="Proteomes" id="UP000215506"/>
    </source>
</evidence>
<evidence type="ECO:0000313" key="3">
    <source>
        <dbReference type="EMBL" id="OXR47333.1"/>
    </source>
</evidence>
<dbReference type="RefSeq" id="WP_083903825.1">
    <property type="nucleotide sequence ID" value="NZ_JAAXOR010000003.1"/>
</dbReference>
<accession>A0A231HEC7</accession>
<dbReference type="InterPro" id="IPR001296">
    <property type="entry name" value="Glyco_trans_1"/>
</dbReference>
<sequence length="339" mass="37763">MTAAAVPGSDPLRVLVWHVHGSWMTSFVQGRHRYLVPSDPRRRQWALGRCGRPWPESAVEIAPADLADEPVDVVVLQRPEEFDLVRDWLGRVPGREVPVIYVEHNTPREHAATSRHPMADRGDVTLVHVTGFNRLMWDNGRCRAETVPHGVVDPGYRYTGELERAASIINEPVRRWRITGTDLLGDLSRTAPIDVFGIDTGELHKWEHCPATHIHGAGDVGQERLHTEIGRRRVFVHTARWTSLGLSLLEAMFVGMPVVAVGATEAPWAVPPEAGVVSTDPDELARAIGRYVADPELARRTGQAARAWAAKNFGITEFAQRWDRLLADTVAEFHSGRRG</sequence>
<dbReference type="GO" id="GO:0016757">
    <property type="term" value="F:glycosyltransferase activity"/>
    <property type="evidence" value="ECO:0007669"/>
    <property type="project" value="InterPro"/>
</dbReference>
<reference evidence="3 4" key="1">
    <citation type="submission" date="2017-07" db="EMBL/GenBank/DDBJ databases">
        <title>First draft Genome Sequence of Nocardia cerradoensis isolated from human infection.</title>
        <authorList>
            <person name="Carrasco G."/>
        </authorList>
    </citation>
    <scope>NUCLEOTIDE SEQUENCE [LARGE SCALE GENOMIC DNA]</scope>
    <source>
        <strain evidence="3 4">CNM20130759</strain>
    </source>
</reference>
<name>A0A231HEC7_9NOCA</name>
<dbReference type="PANTHER" id="PTHR12526:SF627">
    <property type="entry name" value="D-RHAMNOSYLTRANSFERASE WBPZ"/>
    <property type="match status" value="1"/>
</dbReference>
<keyword evidence="4" id="KW-1185">Reference proteome</keyword>